<protein>
    <recommendedName>
        <fullName evidence="3">Anti-sigma K factor RskA C-terminal domain-containing protein</fullName>
    </recommendedName>
</protein>
<organism evidence="4 5">
    <name type="scientific">Pseudooceanicola sediminis</name>
    <dbReference type="NCBI Taxonomy" id="2211117"/>
    <lineage>
        <taxon>Bacteria</taxon>
        <taxon>Pseudomonadati</taxon>
        <taxon>Pseudomonadota</taxon>
        <taxon>Alphaproteobacteria</taxon>
        <taxon>Rhodobacterales</taxon>
        <taxon>Paracoccaceae</taxon>
        <taxon>Pseudooceanicola</taxon>
    </lineage>
</organism>
<feature type="region of interest" description="Disordered" evidence="1">
    <location>
        <begin position="217"/>
        <end position="240"/>
    </location>
</feature>
<name>A0A399J1N1_9RHOB</name>
<evidence type="ECO:0000313" key="5">
    <source>
        <dbReference type="Proteomes" id="UP000265848"/>
    </source>
</evidence>
<keyword evidence="2" id="KW-1133">Transmembrane helix</keyword>
<keyword evidence="2" id="KW-0812">Transmembrane</keyword>
<dbReference type="OrthoDB" id="9816387at2"/>
<sequence length="240" mass="25124">MSDAMSDDTTFTPGEEDMVLAAEYVLTLLGPSEVAAFEERLVREPALRALVAAWADDFVAMTDNIDEARVPPRVWRAIHQRLWPATGADTTPAMGFWARLGLGKLVVAASVAAMFGFLVYQSDMLPGDHPEFVATLGAADAPVRFAAAYDVDTGELRMRREGQGAAAGRSYELWLIAGDAAPVSVMVWPADTTEQALVLPANLAGVLPGATLAISDEPLGGSPTGQPTGAVLAAGPVTAS</sequence>
<dbReference type="GO" id="GO:0005886">
    <property type="term" value="C:plasma membrane"/>
    <property type="evidence" value="ECO:0007669"/>
    <property type="project" value="InterPro"/>
</dbReference>
<dbReference type="Proteomes" id="UP000265848">
    <property type="component" value="Unassembled WGS sequence"/>
</dbReference>
<evidence type="ECO:0000256" key="2">
    <source>
        <dbReference type="SAM" id="Phobius"/>
    </source>
</evidence>
<evidence type="ECO:0000256" key="1">
    <source>
        <dbReference type="SAM" id="MobiDB-lite"/>
    </source>
</evidence>
<dbReference type="GO" id="GO:0006417">
    <property type="term" value="P:regulation of translation"/>
    <property type="evidence" value="ECO:0007669"/>
    <property type="project" value="TreeGrafter"/>
</dbReference>
<keyword evidence="2" id="KW-0472">Membrane</keyword>
<reference evidence="4 5" key="1">
    <citation type="submission" date="2018-08" db="EMBL/GenBank/DDBJ databases">
        <title>Pseudooceanicola sediminis CY03 in the family Rhodobacteracea.</title>
        <authorList>
            <person name="Zhang Y.-J."/>
        </authorList>
    </citation>
    <scope>NUCLEOTIDE SEQUENCE [LARGE SCALE GENOMIC DNA]</scope>
    <source>
        <strain evidence="4 5">CY03</strain>
    </source>
</reference>
<gene>
    <name evidence="4" type="ORF">DL237_08200</name>
</gene>
<dbReference type="PANTHER" id="PTHR37461:SF1">
    <property type="entry name" value="ANTI-SIGMA-K FACTOR RSKA"/>
    <property type="match status" value="1"/>
</dbReference>
<comment type="caution">
    <text evidence="4">The sequence shown here is derived from an EMBL/GenBank/DDBJ whole genome shotgun (WGS) entry which is preliminary data.</text>
</comment>
<evidence type="ECO:0000259" key="3">
    <source>
        <dbReference type="Pfam" id="PF10099"/>
    </source>
</evidence>
<proteinExistence type="predicted"/>
<dbReference type="GO" id="GO:0016989">
    <property type="term" value="F:sigma factor antagonist activity"/>
    <property type="evidence" value="ECO:0007669"/>
    <property type="project" value="TreeGrafter"/>
</dbReference>
<feature type="transmembrane region" description="Helical" evidence="2">
    <location>
        <begin position="96"/>
        <end position="120"/>
    </location>
</feature>
<dbReference type="PANTHER" id="PTHR37461">
    <property type="entry name" value="ANTI-SIGMA-K FACTOR RSKA"/>
    <property type="match status" value="1"/>
</dbReference>
<dbReference type="InterPro" id="IPR018764">
    <property type="entry name" value="RskA_C"/>
</dbReference>
<dbReference type="AlphaFoldDB" id="A0A399J1N1"/>
<dbReference type="EMBL" id="QWJJ01000006">
    <property type="protein sequence ID" value="RII39131.1"/>
    <property type="molecule type" value="Genomic_DNA"/>
</dbReference>
<feature type="domain" description="Anti-sigma K factor RskA C-terminal" evidence="3">
    <location>
        <begin position="108"/>
        <end position="231"/>
    </location>
</feature>
<accession>A0A399J1N1</accession>
<dbReference type="InterPro" id="IPR051474">
    <property type="entry name" value="Anti-sigma-K/W_factor"/>
</dbReference>
<evidence type="ECO:0000313" key="4">
    <source>
        <dbReference type="EMBL" id="RII39131.1"/>
    </source>
</evidence>
<dbReference type="Pfam" id="PF10099">
    <property type="entry name" value="RskA_C"/>
    <property type="match status" value="1"/>
</dbReference>
<keyword evidence="5" id="KW-1185">Reference proteome</keyword>
<dbReference type="RefSeq" id="WP_119398572.1">
    <property type="nucleotide sequence ID" value="NZ_QWJJ01000006.1"/>
</dbReference>